<evidence type="ECO:0000313" key="2">
    <source>
        <dbReference type="EMBL" id="OYD21019.1"/>
    </source>
</evidence>
<dbReference type="EMBL" id="SODO01000028">
    <property type="protein sequence ID" value="TDW53658.1"/>
    <property type="molecule type" value="Genomic_DNA"/>
</dbReference>
<dbReference type="Proteomes" id="UP000243640">
    <property type="component" value="Unassembled WGS sequence"/>
</dbReference>
<dbReference type="EMBL" id="NQJF01000026">
    <property type="protein sequence ID" value="OYD21019.1"/>
    <property type="molecule type" value="Genomic_DNA"/>
</dbReference>
<sequence>MSKQHKDKDQLQYGLDQPHQAGDSTTFAGGQVSYLAPMPLPTGQPAQDYAHAVGEVNDIYLSFGAGMPTVFGWQLPVSTYIGGWVMLLLISPLIAGTVIMMVGGGVSGFGEAALAVFKEGARLGVPIMSLMLIIIASSIYSHHRKYERVIPTRFNRQRREVCFVLEGQKEPLFVPWESLSAWVVEAQGVTQYGVQRQYAMGVGFHHADSGENYTQEFVCGGLPLAIANWEAIRAYMDYEVHSLKEIQDPLDLQGPDDPPHEGLHTFYNARARMRRRYREGEVGKWYVAGWYAYHLFTLWTLPFHLTEWETARVKRIQKHDIPDEMKAWSQPLPAEQWAQPSAELQRQRERLTILRELYPQHSVFSLFTKARGTDELMVPKRKGKKGKKAKAG</sequence>
<reference evidence="3 5" key="2">
    <citation type="submission" date="2019-03" db="EMBL/GenBank/DDBJ databases">
        <title>Genomic Encyclopedia of Archaeal and Bacterial Type Strains, Phase II (KMG-II): from individual species to whole genera.</title>
        <authorList>
            <person name="Goeker M."/>
        </authorList>
    </citation>
    <scope>NUCLEOTIDE SEQUENCE [LARGE SCALE GENOMIC DNA]</scope>
    <source>
        <strain evidence="3 5">DSM 15594</strain>
    </source>
</reference>
<proteinExistence type="predicted"/>
<feature type="transmembrane region" description="Helical" evidence="1">
    <location>
        <begin position="123"/>
        <end position="140"/>
    </location>
</feature>
<feature type="transmembrane region" description="Helical" evidence="1">
    <location>
        <begin position="81"/>
        <end position="103"/>
    </location>
</feature>
<organism evidence="2 4">
    <name type="scientific">Oceanimonas baumannii</name>
    <dbReference type="NCBI Taxonomy" id="129578"/>
    <lineage>
        <taxon>Bacteria</taxon>
        <taxon>Pseudomonadati</taxon>
        <taxon>Pseudomonadota</taxon>
        <taxon>Gammaproteobacteria</taxon>
        <taxon>Aeromonadales</taxon>
        <taxon>Aeromonadaceae</taxon>
        <taxon>Oceanimonas</taxon>
    </lineage>
</organism>
<reference evidence="2 4" key="1">
    <citation type="submission" date="2017-08" db="EMBL/GenBank/DDBJ databases">
        <title>Draft Genome Sequence of the Marine Bacterium Oceanimonas baumannii ATCC 700832.</title>
        <authorList>
            <person name="Mcclelland W.D."/>
            <person name="Brennan M.A."/>
            <person name="Trachtenberg A.M."/>
            <person name="Maclea K.S."/>
        </authorList>
    </citation>
    <scope>NUCLEOTIDE SEQUENCE [LARGE SCALE GENOMIC DNA]</scope>
    <source>
        <strain evidence="2 4">ATCC 700832</strain>
    </source>
</reference>
<evidence type="ECO:0000313" key="3">
    <source>
        <dbReference type="EMBL" id="TDW53658.1"/>
    </source>
</evidence>
<gene>
    <name evidence="2" type="ORF">B6S09_17905</name>
    <name evidence="3" type="ORF">LY04_03612</name>
</gene>
<comment type="caution">
    <text evidence="2">The sequence shown here is derived from an EMBL/GenBank/DDBJ whole genome shotgun (WGS) entry which is preliminary data.</text>
</comment>
<dbReference type="RefSeq" id="WP_094279845.1">
    <property type="nucleotide sequence ID" value="NZ_NQJF01000026.1"/>
</dbReference>
<keyword evidence="1" id="KW-0472">Membrane</keyword>
<evidence type="ECO:0000313" key="5">
    <source>
        <dbReference type="Proteomes" id="UP000295058"/>
    </source>
</evidence>
<evidence type="ECO:0000256" key="1">
    <source>
        <dbReference type="SAM" id="Phobius"/>
    </source>
</evidence>
<dbReference type="OrthoDB" id="6352119at2"/>
<keyword evidence="1" id="KW-0812">Transmembrane</keyword>
<dbReference type="Proteomes" id="UP000295058">
    <property type="component" value="Unassembled WGS sequence"/>
</dbReference>
<accession>A0A235C9E6</accession>
<keyword evidence="5" id="KW-1185">Reference proteome</keyword>
<name>A0A235C9E6_9GAMM</name>
<keyword evidence="1" id="KW-1133">Transmembrane helix</keyword>
<evidence type="ECO:0000313" key="4">
    <source>
        <dbReference type="Proteomes" id="UP000243640"/>
    </source>
</evidence>
<protein>
    <submittedName>
        <fullName evidence="2">Uncharacterized protein</fullName>
    </submittedName>
</protein>
<dbReference type="AlphaFoldDB" id="A0A235C9E6"/>